<feature type="region of interest" description="Disordered" evidence="8">
    <location>
        <begin position="83"/>
        <end position="103"/>
    </location>
</feature>
<comment type="caution">
    <text evidence="11">The sequence shown here is derived from an EMBL/GenBank/DDBJ whole genome shotgun (WGS) entry which is preliminary data.</text>
</comment>
<dbReference type="GO" id="GO:0030970">
    <property type="term" value="P:retrograde protein transport, ER to cytosol"/>
    <property type="evidence" value="ECO:0007669"/>
    <property type="project" value="TreeGrafter"/>
</dbReference>
<dbReference type="Pfam" id="PF07915">
    <property type="entry name" value="PRKCSH"/>
    <property type="match status" value="1"/>
</dbReference>
<reference evidence="11 12" key="1">
    <citation type="journal article" date="2014" name="BMC Genomics">
        <title>Genome and secretome analysis of the hemibiotrophic fungal pathogen, Moniliophthora roreri, which causes frosty pod rot disease of cacao: mechanisms of the biotrophic and necrotrophic phases.</title>
        <authorList>
            <person name="Meinhardt L.W."/>
            <person name="Costa G.G.L."/>
            <person name="Thomazella D.P.T."/>
            <person name="Teixeira P.J.P.L."/>
            <person name="Carazzolle M.F."/>
            <person name="Schuster S.C."/>
            <person name="Carlson J.E."/>
            <person name="Guiltinan M.J."/>
            <person name="Mieczkowski P."/>
            <person name="Farmer A."/>
            <person name="Ramaraj T."/>
            <person name="Crozier J."/>
            <person name="Davis R.E."/>
            <person name="Shao J."/>
            <person name="Melnick R.L."/>
            <person name="Pereira G.A.G."/>
            <person name="Bailey B.A."/>
        </authorList>
    </citation>
    <scope>NUCLEOTIDE SEQUENCE [LARGE SCALE GENOMIC DNA]</scope>
    <source>
        <strain evidence="11 12">MCA 2997</strain>
    </source>
</reference>
<feature type="signal peptide" evidence="9">
    <location>
        <begin position="1"/>
        <end position="20"/>
    </location>
</feature>
<dbReference type="AlphaFoldDB" id="V2XCE9"/>
<evidence type="ECO:0000313" key="11">
    <source>
        <dbReference type="EMBL" id="ESK96868.1"/>
    </source>
</evidence>
<evidence type="ECO:0000256" key="5">
    <source>
        <dbReference type="ARBA" id="ARBA00022734"/>
    </source>
</evidence>
<name>V2XCE9_MONRO</name>
<accession>V2XCE9</accession>
<dbReference type="PANTHER" id="PTHR15414:SF0">
    <property type="entry name" value="ENDOPLASMIC RETICULUM LECTIN 1"/>
    <property type="match status" value="1"/>
</dbReference>
<feature type="compositionally biased region" description="Low complexity" evidence="8">
    <location>
        <begin position="438"/>
        <end position="456"/>
    </location>
</feature>
<evidence type="ECO:0000256" key="6">
    <source>
        <dbReference type="ARBA" id="ARBA00022824"/>
    </source>
</evidence>
<dbReference type="Proteomes" id="UP000017559">
    <property type="component" value="Unassembled WGS sequence"/>
</dbReference>
<dbReference type="PANTHER" id="PTHR15414">
    <property type="entry name" value="OS-9-RELATED"/>
    <property type="match status" value="1"/>
</dbReference>
<evidence type="ECO:0000256" key="4">
    <source>
        <dbReference type="ARBA" id="ARBA00022729"/>
    </source>
</evidence>
<organism evidence="11 12">
    <name type="scientific">Moniliophthora roreri (strain MCA 2997)</name>
    <name type="common">Cocoa frosty pod rot fungus</name>
    <name type="synonym">Crinipellis roreri</name>
    <dbReference type="NCBI Taxonomy" id="1381753"/>
    <lineage>
        <taxon>Eukaryota</taxon>
        <taxon>Fungi</taxon>
        <taxon>Dikarya</taxon>
        <taxon>Basidiomycota</taxon>
        <taxon>Agaricomycotina</taxon>
        <taxon>Agaricomycetes</taxon>
        <taxon>Agaricomycetidae</taxon>
        <taxon>Agaricales</taxon>
        <taxon>Marasmiineae</taxon>
        <taxon>Marasmiaceae</taxon>
        <taxon>Moniliophthora</taxon>
    </lineage>
</organism>
<dbReference type="InterPro" id="IPR045149">
    <property type="entry name" value="OS-9-like"/>
</dbReference>
<feature type="domain" description="MRH" evidence="10">
    <location>
        <begin position="156"/>
        <end position="293"/>
    </location>
</feature>
<proteinExistence type="inferred from homology"/>
<evidence type="ECO:0000256" key="3">
    <source>
        <dbReference type="ARBA" id="ARBA00018727"/>
    </source>
</evidence>
<dbReference type="HOGENOM" id="CLU_039533_0_0_1"/>
<dbReference type="GO" id="GO:0005789">
    <property type="term" value="C:endoplasmic reticulum membrane"/>
    <property type="evidence" value="ECO:0007669"/>
    <property type="project" value="UniProtKB-SubCell"/>
</dbReference>
<feature type="chain" id="PRO_5004711416" description="Protein OS-9 homolog" evidence="9">
    <location>
        <begin position="21"/>
        <end position="478"/>
    </location>
</feature>
<comment type="similarity">
    <text evidence="2">Belongs to the OS-9 family.</text>
</comment>
<keyword evidence="5" id="KW-0430">Lectin</keyword>
<evidence type="ECO:0000256" key="2">
    <source>
        <dbReference type="ARBA" id="ARBA00009918"/>
    </source>
</evidence>
<evidence type="ECO:0000256" key="7">
    <source>
        <dbReference type="ARBA" id="ARBA00023157"/>
    </source>
</evidence>
<dbReference type="InterPro" id="IPR012913">
    <property type="entry name" value="OS9-like_dom"/>
</dbReference>
<dbReference type="STRING" id="1381753.V2XCE9"/>
<keyword evidence="7" id="KW-1015">Disulfide bond</keyword>
<evidence type="ECO:0000256" key="9">
    <source>
        <dbReference type="SAM" id="SignalP"/>
    </source>
</evidence>
<keyword evidence="4 9" id="KW-0732">Signal</keyword>
<evidence type="ECO:0000259" key="10">
    <source>
        <dbReference type="PROSITE" id="PS51914"/>
    </source>
</evidence>
<dbReference type="InterPro" id="IPR009011">
    <property type="entry name" value="Man6P_isomerase_rcpt-bd_dom_sf"/>
</dbReference>
<dbReference type="SUPFAM" id="SSF50911">
    <property type="entry name" value="Mannose 6-phosphate receptor domain"/>
    <property type="match status" value="1"/>
</dbReference>
<dbReference type="Gene3D" id="2.70.130.10">
    <property type="entry name" value="Mannose-6-phosphate receptor binding domain"/>
    <property type="match status" value="1"/>
</dbReference>
<evidence type="ECO:0000256" key="1">
    <source>
        <dbReference type="ARBA" id="ARBA00004367"/>
    </source>
</evidence>
<keyword evidence="6" id="KW-0256">Endoplasmic reticulum</keyword>
<gene>
    <name evidence="11" type="ORF">Moror_6446</name>
</gene>
<feature type="compositionally biased region" description="Polar residues" evidence="8">
    <location>
        <begin position="89"/>
        <end position="103"/>
    </location>
</feature>
<dbReference type="GO" id="GO:0030968">
    <property type="term" value="P:endoplasmic reticulum unfolded protein response"/>
    <property type="evidence" value="ECO:0007669"/>
    <property type="project" value="InterPro"/>
</dbReference>
<comment type="subcellular location">
    <subcellularLocation>
        <location evidence="1">Endoplasmic reticulum membrane</location>
        <topology evidence="1">Peripheral membrane protein</topology>
        <orientation evidence="1">Lumenal side</orientation>
    </subcellularLocation>
</comment>
<dbReference type="KEGG" id="mrr:Moror_6446"/>
<dbReference type="OrthoDB" id="448954at2759"/>
<dbReference type="GO" id="GO:0030246">
    <property type="term" value="F:carbohydrate binding"/>
    <property type="evidence" value="ECO:0007669"/>
    <property type="project" value="UniProtKB-KW"/>
</dbReference>
<dbReference type="GO" id="GO:0005788">
    <property type="term" value="C:endoplasmic reticulum lumen"/>
    <property type="evidence" value="ECO:0007669"/>
    <property type="project" value="TreeGrafter"/>
</dbReference>
<evidence type="ECO:0000256" key="8">
    <source>
        <dbReference type="SAM" id="MobiDB-lite"/>
    </source>
</evidence>
<keyword evidence="12" id="KW-1185">Reference proteome</keyword>
<protein>
    <recommendedName>
        <fullName evidence="3">Protein OS-9 homolog</fullName>
    </recommendedName>
</protein>
<sequence>MIPLSLLLLLLQAFLRPLSARTILSLPEDTYAFPKYKVAFLNNLPVLNETAHRWITEGLQGGEAEFLEQSWDMDSSESIPNLKEIDSGESVSPTAPKSKATSYSLEHMRMGPRDSYLCYIPAPLDLPPPSSEENEHTQPDEVTTAHSWSLLQELSGICLYHRQGWFTYSYCHNREIRQFKELAQSNSHVPEEDPTWESYTLGKAPVTPQPGADLTVAERNAIATNLELARGAGSRYLVQRWGDGTLCDKTGKPREVEVQFHCSMVMSDNILFVKEAKTCSYVLVINTPRLCGEPGFRSRREIADQALIKCREIIASADAKQGLFTVPDNDYPQKIPRPKLNLPSSTTVSRGLGQDKQLNDLIQKALASIKGQGFQDTSFIIEVVDEDDDEFAIGVELDDDITEADVDRISKALKAAGIDVRGPRTSSNDRQSADKKTGSGSEQSSSSRNSKRGPPSVRDDVGADDEGNIGLDRHRDEL</sequence>
<feature type="region of interest" description="Disordered" evidence="8">
    <location>
        <begin position="419"/>
        <end position="478"/>
    </location>
</feature>
<dbReference type="PROSITE" id="PS51914">
    <property type="entry name" value="MRH"/>
    <property type="match status" value="1"/>
</dbReference>
<dbReference type="InterPro" id="IPR044865">
    <property type="entry name" value="MRH_dom"/>
</dbReference>
<dbReference type="EMBL" id="AWSO01000038">
    <property type="protein sequence ID" value="ESK96868.1"/>
    <property type="molecule type" value="Genomic_DNA"/>
</dbReference>
<evidence type="ECO:0000313" key="12">
    <source>
        <dbReference type="Proteomes" id="UP000017559"/>
    </source>
</evidence>